<dbReference type="GO" id="GO:0005737">
    <property type="term" value="C:cytoplasm"/>
    <property type="evidence" value="ECO:0007669"/>
    <property type="project" value="UniProtKB-SubCell"/>
</dbReference>
<keyword evidence="13" id="KW-0694">RNA-binding</keyword>
<keyword evidence="10" id="KW-0479">Metal-binding</keyword>
<evidence type="ECO:0000313" key="18">
    <source>
        <dbReference type="Proteomes" id="UP000228380"/>
    </source>
</evidence>
<evidence type="ECO:0000256" key="9">
    <source>
        <dbReference type="ARBA" id="ARBA00022722"/>
    </source>
</evidence>
<reference evidence="19" key="2">
    <citation type="submission" date="2025-08" db="UniProtKB">
        <authorList>
            <consortium name="RefSeq"/>
        </authorList>
    </citation>
    <scope>IDENTIFICATION</scope>
    <source>
        <tissue evidence="19">Young leaves</tissue>
    </source>
</reference>
<evidence type="ECO:0000256" key="13">
    <source>
        <dbReference type="ARBA" id="ARBA00022884"/>
    </source>
</evidence>
<dbReference type="GO" id="GO:0030014">
    <property type="term" value="C:CCR4-NOT complex"/>
    <property type="evidence" value="ECO:0007669"/>
    <property type="project" value="InterPro"/>
</dbReference>
<evidence type="ECO:0000256" key="17">
    <source>
        <dbReference type="ARBA" id="ARBA00025148"/>
    </source>
</evidence>
<evidence type="ECO:0000256" key="12">
    <source>
        <dbReference type="ARBA" id="ARBA00022839"/>
    </source>
</evidence>
<protein>
    <recommendedName>
        <fullName evidence="7">poly(A)-specific ribonuclease</fullName>
        <ecNumber evidence="7">3.1.13.4</ecNumber>
    </recommendedName>
</protein>
<keyword evidence="8" id="KW-0963">Cytoplasm</keyword>
<evidence type="ECO:0000256" key="2">
    <source>
        <dbReference type="ARBA" id="ARBA00001968"/>
    </source>
</evidence>
<dbReference type="AlphaFoldDB" id="A0A8B7BKW3"/>
<dbReference type="OrthoDB" id="1164111at2759"/>
<evidence type="ECO:0000256" key="16">
    <source>
        <dbReference type="ARBA" id="ARBA00023242"/>
    </source>
</evidence>
<evidence type="ECO:0000256" key="11">
    <source>
        <dbReference type="ARBA" id="ARBA00022801"/>
    </source>
</evidence>
<dbReference type="InterPro" id="IPR039637">
    <property type="entry name" value="CNOT7/CNOT8/Pop2"/>
</dbReference>
<keyword evidence="14" id="KW-0805">Transcription regulation</keyword>
<evidence type="ECO:0000313" key="19">
    <source>
        <dbReference type="RefSeq" id="XP_008779663.1"/>
    </source>
</evidence>
<dbReference type="InterPro" id="IPR006941">
    <property type="entry name" value="RNase_CAF1"/>
</dbReference>
<comment type="subcellular location">
    <subcellularLocation>
        <location evidence="4">Cytoplasm</location>
    </subcellularLocation>
    <subcellularLocation>
        <location evidence="3">Nucleus</location>
    </subcellularLocation>
</comment>
<comment type="subunit">
    <text evidence="6">Component of the CCR4-NOT complex, at least composed of CRR4 and CAF1 proteins.</text>
</comment>
<dbReference type="PANTHER" id="PTHR10797">
    <property type="entry name" value="CCR4-NOT TRANSCRIPTION COMPLEX SUBUNIT"/>
    <property type="match status" value="1"/>
</dbReference>
<dbReference type="GeneID" id="103699423"/>
<name>A0A8B7BKW3_PHODC</name>
<gene>
    <name evidence="19" type="primary">LOC103699423</name>
</gene>
<accession>A0A8B7BKW3</accession>
<evidence type="ECO:0000256" key="8">
    <source>
        <dbReference type="ARBA" id="ARBA00022490"/>
    </source>
</evidence>
<sequence length="268" mass="30501">MSIPAKNDDPVEIREVWAHNLEAEMAVIREIVDEYPFVALDTEFPGVVITPVRDFKNNADENYQKARANVDLLHVIQIGFTFSDASGCLPPSPSGVGRPCVWQFNFREFDADRHFCNPASIDLLRRSGIDFQRNREWGVHALRFAELLMSSGVVLNDSVQWIAFHGAYDFAYLLKILTCRRLPETTAGFMELVRTFFPTVYDIKHLMKFCNNLYGGLANVAEQLDAERIGASHQAGSDSLLTAHVFWRLKEKYFGWSIERYAGPLYGL</sequence>
<dbReference type="GO" id="GO:0005634">
    <property type="term" value="C:nucleus"/>
    <property type="evidence" value="ECO:0007669"/>
    <property type="project" value="UniProtKB-SubCell"/>
</dbReference>
<comment type="function">
    <text evidence="17">Ubiquitous transcription factor required for a diverse set of processes. It is a component of the CCR4 complex involved in the control of gene expression.</text>
</comment>
<keyword evidence="15" id="KW-0804">Transcription</keyword>
<evidence type="ECO:0000256" key="7">
    <source>
        <dbReference type="ARBA" id="ARBA00012161"/>
    </source>
</evidence>
<evidence type="ECO:0000256" key="15">
    <source>
        <dbReference type="ARBA" id="ARBA00023163"/>
    </source>
</evidence>
<dbReference type="KEGG" id="pda:103699423"/>
<keyword evidence="12" id="KW-0269">Exonuclease</keyword>
<dbReference type="GO" id="GO:0046872">
    <property type="term" value="F:metal ion binding"/>
    <property type="evidence" value="ECO:0007669"/>
    <property type="project" value="UniProtKB-KW"/>
</dbReference>
<evidence type="ECO:0000256" key="10">
    <source>
        <dbReference type="ARBA" id="ARBA00022723"/>
    </source>
</evidence>
<dbReference type="Gene3D" id="3.30.420.10">
    <property type="entry name" value="Ribonuclease H-like superfamily/Ribonuclease H"/>
    <property type="match status" value="1"/>
</dbReference>
<comment type="similarity">
    <text evidence="5">Belongs to the CAF1 family.</text>
</comment>
<comment type="catalytic activity">
    <reaction evidence="1">
        <text>Exonucleolytic cleavage of poly(A) to 5'-AMP.</text>
        <dbReference type="EC" id="3.1.13.4"/>
    </reaction>
</comment>
<dbReference type="InterPro" id="IPR036397">
    <property type="entry name" value="RNaseH_sf"/>
</dbReference>
<keyword evidence="9" id="KW-0540">Nuclease</keyword>
<dbReference type="Pfam" id="PF04857">
    <property type="entry name" value="CAF1"/>
    <property type="match status" value="2"/>
</dbReference>
<keyword evidence="18" id="KW-1185">Reference proteome</keyword>
<dbReference type="SUPFAM" id="SSF53098">
    <property type="entry name" value="Ribonuclease H-like"/>
    <property type="match status" value="1"/>
</dbReference>
<evidence type="ECO:0000256" key="14">
    <source>
        <dbReference type="ARBA" id="ARBA00023015"/>
    </source>
</evidence>
<organism evidence="18 19">
    <name type="scientific">Phoenix dactylifera</name>
    <name type="common">Date palm</name>
    <dbReference type="NCBI Taxonomy" id="42345"/>
    <lineage>
        <taxon>Eukaryota</taxon>
        <taxon>Viridiplantae</taxon>
        <taxon>Streptophyta</taxon>
        <taxon>Embryophyta</taxon>
        <taxon>Tracheophyta</taxon>
        <taxon>Spermatophyta</taxon>
        <taxon>Magnoliopsida</taxon>
        <taxon>Liliopsida</taxon>
        <taxon>Arecaceae</taxon>
        <taxon>Coryphoideae</taxon>
        <taxon>Phoeniceae</taxon>
        <taxon>Phoenix</taxon>
    </lineage>
</organism>
<keyword evidence="11" id="KW-0378">Hydrolase</keyword>
<dbReference type="GO" id="GO:0004535">
    <property type="term" value="F:poly(A)-specific ribonuclease activity"/>
    <property type="evidence" value="ECO:0007669"/>
    <property type="project" value="UniProtKB-EC"/>
</dbReference>
<proteinExistence type="inferred from homology"/>
<evidence type="ECO:0000256" key="5">
    <source>
        <dbReference type="ARBA" id="ARBA00008372"/>
    </source>
</evidence>
<evidence type="ECO:0000256" key="1">
    <source>
        <dbReference type="ARBA" id="ARBA00001663"/>
    </source>
</evidence>
<evidence type="ECO:0000256" key="6">
    <source>
        <dbReference type="ARBA" id="ARBA00011757"/>
    </source>
</evidence>
<dbReference type="RefSeq" id="XP_008779663.1">
    <property type="nucleotide sequence ID" value="XM_008781441.4"/>
</dbReference>
<dbReference type="Proteomes" id="UP000228380">
    <property type="component" value="Chromosome 11"/>
</dbReference>
<dbReference type="InterPro" id="IPR012337">
    <property type="entry name" value="RNaseH-like_sf"/>
</dbReference>
<comment type="cofactor">
    <cofactor evidence="2">
        <name>a divalent metal cation</name>
        <dbReference type="ChEBI" id="CHEBI:60240"/>
    </cofactor>
</comment>
<dbReference type="EC" id="3.1.13.4" evidence="7"/>
<evidence type="ECO:0000256" key="3">
    <source>
        <dbReference type="ARBA" id="ARBA00004123"/>
    </source>
</evidence>
<dbReference type="GO" id="GO:0003723">
    <property type="term" value="F:RNA binding"/>
    <property type="evidence" value="ECO:0007669"/>
    <property type="project" value="UniProtKB-KW"/>
</dbReference>
<keyword evidence="16" id="KW-0539">Nucleus</keyword>
<reference evidence="18" key="1">
    <citation type="journal article" date="2019" name="Nat. Commun.">
        <title>Genome-wide association mapping of date palm fruit traits.</title>
        <authorList>
            <person name="Hazzouri K.M."/>
            <person name="Gros-Balthazard M."/>
            <person name="Flowers J.M."/>
            <person name="Copetti D."/>
            <person name="Lemansour A."/>
            <person name="Lebrun M."/>
            <person name="Masmoudi K."/>
            <person name="Ferrand S."/>
            <person name="Dhar M.I."/>
            <person name="Fresquez Z.A."/>
            <person name="Rosas U."/>
            <person name="Zhang J."/>
            <person name="Talag J."/>
            <person name="Lee S."/>
            <person name="Kudrna D."/>
            <person name="Powell R.F."/>
            <person name="Leitch I.J."/>
            <person name="Krueger R.R."/>
            <person name="Wing R.A."/>
            <person name="Amiri K.M.A."/>
            <person name="Purugganan M.D."/>
        </authorList>
    </citation>
    <scope>NUCLEOTIDE SEQUENCE [LARGE SCALE GENOMIC DNA]</scope>
    <source>
        <strain evidence="18">cv. Khalas</strain>
    </source>
</reference>
<evidence type="ECO:0000256" key="4">
    <source>
        <dbReference type="ARBA" id="ARBA00004496"/>
    </source>
</evidence>